<proteinExistence type="predicted"/>
<dbReference type="CDD" id="cd02440">
    <property type="entry name" value="AdoMet_MTases"/>
    <property type="match status" value="1"/>
</dbReference>
<dbReference type="SUPFAM" id="SSF53335">
    <property type="entry name" value="S-adenosyl-L-methionine-dependent methyltransferases"/>
    <property type="match status" value="1"/>
</dbReference>
<protein>
    <recommendedName>
        <fullName evidence="1">Methyltransferase domain-containing protein</fullName>
    </recommendedName>
</protein>
<sequence length="198" mass="21589">MTGELSRSAMPGATGVVDEDLEAYETNYQTHRTGISTEECIQCYNKTAKKYEENLNPSRYRGYVIAAEAVETFYGQDKSARVLDVGAGTGFLGKELEKRGYTNIDALEPASEMLRLAAEKGVYRSLYCDVLGGSEVTIPDDTYDVLALSGSMGEGHIQCKGLAEMVRIVKPVRGNIIVSNGDCFLLLSPDQIPILVDD</sequence>
<dbReference type="InterPro" id="IPR029063">
    <property type="entry name" value="SAM-dependent_MTases_sf"/>
</dbReference>
<dbReference type="Pfam" id="PF13649">
    <property type="entry name" value="Methyltransf_25"/>
    <property type="match status" value="1"/>
</dbReference>
<organism evidence="2 3">
    <name type="scientific">Paralvinella palmiformis</name>
    <dbReference type="NCBI Taxonomy" id="53620"/>
    <lineage>
        <taxon>Eukaryota</taxon>
        <taxon>Metazoa</taxon>
        <taxon>Spiralia</taxon>
        <taxon>Lophotrochozoa</taxon>
        <taxon>Annelida</taxon>
        <taxon>Polychaeta</taxon>
        <taxon>Sedentaria</taxon>
        <taxon>Canalipalpata</taxon>
        <taxon>Terebellida</taxon>
        <taxon>Terebelliformia</taxon>
        <taxon>Alvinellidae</taxon>
        <taxon>Paralvinella</taxon>
    </lineage>
</organism>
<gene>
    <name evidence="2" type="ORF">LSH36_519g03073</name>
</gene>
<evidence type="ECO:0000313" key="2">
    <source>
        <dbReference type="EMBL" id="KAK2148044.1"/>
    </source>
</evidence>
<keyword evidence="3" id="KW-1185">Reference proteome</keyword>
<dbReference type="Gene3D" id="3.40.50.150">
    <property type="entry name" value="Vaccinia Virus protein VP39"/>
    <property type="match status" value="1"/>
</dbReference>
<accession>A0AAD9MYV4</accession>
<dbReference type="EMBL" id="JAODUP010000519">
    <property type="protein sequence ID" value="KAK2148044.1"/>
    <property type="molecule type" value="Genomic_DNA"/>
</dbReference>
<dbReference type="InterPro" id="IPR041698">
    <property type="entry name" value="Methyltransf_25"/>
</dbReference>
<comment type="caution">
    <text evidence="2">The sequence shown here is derived from an EMBL/GenBank/DDBJ whole genome shotgun (WGS) entry which is preliminary data.</text>
</comment>
<feature type="domain" description="Methyltransferase" evidence="1">
    <location>
        <begin position="82"/>
        <end position="171"/>
    </location>
</feature>
<name>A0AAD9MYV4_9ANNE</name>
<reference evidence="2" key="1">
    <citation type="journal article" date="2023" name="Mol. Biol. Evol.">
        <title>Third-Generation Sequencing Reveals the Adaptive Role of the Epigenome in Three Deep-Sea Polychaetes.</title>
        <authorList>
            <person name="Perez M."/>
            <person name="Aroh O."/>
            <person name="Sun Y."/>
            <person name="Lan Y."/>
            <person name="Juniper S.K."/>
            <person name="Young C.R."/>
            <person name="Angers B."/>
            <person name="Qian P.Y."/>
        </authorList>
    </citation>
    <scope>NUCLEOTIDE SEQUENCE</scope>
    <source>
        <strain evidence="2">P08H-3</strain>
    </source>
</reference>
<evidence type="ECO:0000313" key="3">
    <source>
        <dbReference type="Proteomes" id="UP001208570"/>
    </source>
</evidence>
<evidence type="ECO:0000259" key="1">
    <source>
        <dbReference type="Pfam" id="PF13649"/>
    </source>
</evidence>
<dbReference type="AlphaFoldDB" id="A0AAD9MYV4"/>
<dbReference type="Proteomes" id="UP001208570">
    <property type="component" value="Unassembled WGS sequence"/>
</dbReference>